<dbReference type="PANTHER" id="PTHR43078">
    <property type="entry name" value="UDP-GLUCURONIC ACID DECARBOXYLASE-RELATED"/>
    <property type="match status" value="1"/>
</dbReference>
<dbReference type="InterPro" id="IPR044516">
    <property type="entry name" value="UXS-like"/>
</dbReference>
<evidence type="ECO:0000256" key="4">
    <source>
        <dbReference type="ARBA" id="ARBA00023239"/>
    </source>
</evidence>
<dbReference type="EMBL" id="CP042345">
    <property type="protein sequence ID" value="QEA15804.1"/>
    <property type="molecule type" value="Genomic_DNA"/>
</dbReference>
<sequence>MHNPLVTGGAGFHGSHFCDRLVARGNGELCVDNFYTRSKANVAHLLGKTSPALMRHDAGWSLYFEVEQIFDTSGVRMHRQDSRGASNFVGRAGQGEDQPIYGNGMQTRRFCYVNDLVEAMLKLMDSPAVFTGPNDAEIVAEGPPGKRAKGNNRLLSHVCQGQAWSSRHPHTVPALKPRG</sequence>
<dbReference type="InterPro" id="IPR036291">
    <property type="entry name" value="NAD(P)-bd_dom_sf"/>
</dbReference>
<feature type="domain" description="NAD-dependent epimerase/dehydratase" evidence="5">
    <location>
        <begin position="74"/>
        <end position="129"/>
    </location>
</feature>
<keyword evidence="2" id="KW-0210">Decarboxylase</keyword>
<evidence type="ECO:0000313" key="7">
    <source>
        <dbReference type="Proteomes" id="UP000321172"/>
    </source>
</evidence>
<gene>
    <name evidence="6" type="ORF">FRF71_06425</name>
</gene>
<dbReference type="PANTHER" id="PTHR43078:SF6">
    <property type="entry name" value="UDP-GLUCURONIC ACID DECARBOXYLASE 1"/>
    <property type="match status" value="1"/>
</dbReference>
<evidence type="ECO:0000256" key="2">
    <source>
        <dbReference type="ARBA" id="ARBA00022793"/>
    </source>
</evidence>
<dbReference type="GO" id="GO:0048040">
    <property type="term" value="F:UDP-glucuronate decarboxylase activity"/>
    <property type="evidence" value="ECO:0007669"/>
    <property type="project" value="TreeGrafter"/>
</dbReference>
<dbReference type="AlphaFoldDB" id="A0A5B8S3T0"/>
<dbReference type="GO" id="GO:0042732">
    <property type="term" value="P:D-xylose metabolic process"/>
    <property type="evidence" value="ECO:0007669"/>
    <property type="project" value="InterPro"/>
</dbReference>
<evidence type="ECO:0000313" key="6">
    <source>
        <dbReference type="EMBL" id="QEA15804.1"/>
    </source>
</evidence>
<organism evidence="6 7">
    <name type="scientific">Novosphingobium ginsenosidimutans</name>
    <dbReference type="NCBI Taxonomy" id="1176536"/>
    <lineage>
        <taxon>Bacteria</taxon>
        <taxon>Pseudomonadati</taxon>
        <taxon>Pseudomonadota</taxon>
        <taxon>Alphaproteobacteria</taxon>
        <taxon>Sphingomonadales</taxon>
        <taxon>Sphingomonadaceae</taxon>
        <taxon>Novosphingobium</taxon>
    </lineage>
</organism>
<keyword evidence="7" id="KW-1185">Reference proteome</keyword>
<protein>
    <submittedName>
        <fullName evidence="6">NAD-dependent epimerase/dehydratase family protein</fullName>
    </submittedName>
</protein>
<evidence type="ECO:0000256" key="1">
    <source>
        <dbReference type="ARBA" id="ARBA00001911"/>
    </source>
</evidence>
<dbReference type="OrthoDB" id="9801785at2"/>
<dbReference type="Gene3D" id="3.40.50.720">
    <property type="entry name" value="NAD(P)-binding Rossmann-like Domain"/>
    <property type="match status" value="2"/>
</dbReference>
<evidence type="ECO:0000259" key="5">
    <source>
        <dbReference type="Pfam" id="PF01370"/>
    </source>
</evidence>
<proteinExistence type="predicted"/>
<dbReference type="KEGG" id="ngf:FRF71_06425"/>
<dbReference type="SUPFAM" id="SSF51735">
    <property type="entry name" value="NAD(P)-binding Rossmann-fold domains"/>
    <property type="match status" value="1"/>
</dbReference>
<evidence type="ECO:0000256" key="3">
    <source>
        <dbReference type="ARBA" id="ARBA00023027"/>
    </source>
</evidence>
<reference evidence="6 7" key="1">
    <citation type="journal article" date="2013" name="J. Microbiol. Biotechnol.">
        <title>Novosphingobium ginsenosidimutans sp. nov., with the ability to convert ginsenoside.</title>
        <authorList>
            <person name="Kim J.K."/>
            <person name="He D."/>
            <person name="Liu Q.M."/>
            <person name="Park H.Y."/>
            <person name="Jung M.S."/>
            <person name="Yoon M.H."/>
            <person name="Kim S.C."/>
            <person name="Im W.T."/>
        </authorList>
    </citation>
    <scope>NUCLEOTIDE SEQUENCE [LARGE SCALE GENOMIC DNA]</scope>
    <source>
        <strain evidence="6 7">FW-6</strain>
    </source>
</reference>
<feature type="domain" description="NAD-dependent epimerase/dehydratase" evidence="5">
    <location>
        <begin position="5"/>
        <end position="44"/>
    </location>
</feature>
<dbReference type="GO" id="GO:0070403">
    <property type="term" value="F:NAD+ binding"/>
    <property type="evidence" value="ECO:0007669"/>
    <property type="project" value="InterPro"/>
</dbReference>
<dbReference type="Proteomes" id="UP000321172">
    <property type="component" value="Chromosome"/>
</dbReference>
<name>A0A5B8S3T0_9SPHN</name>
<comment type="cofactor">
    <cofactor evidence="1">
        <name>NAD(+)</name>
        <dbReference type="ChEBI" id="CHEBI:57540"/>
    </cofactor>
</comment>
<keyword evidence="4" id="KW-0456">Lyase</keyword>
<keyword evidence="3" id="KW-0520">NAD</keyword>
<dbReference type="InterPro" id="IPR001509">
    <property type="entry name" value="Epimerase_deHydtase"/>
</dbReference>
<accession>A0A5B8S3T0</accession>
<dbReference type="GO" id="GO:0005737">
    <property type="term" value="C:cytoplasm"/>
    <property type="evidence" value="ECO:0007669"/>
    <property type="project" value="TreeGrafter"/>
</dbReference>
<dbReference type="Pfam" id="PF01370">
    <property type="entry name" value="Epimerase"/>
    <property type="match status" value="2"/>
</dbReference>